<name>A0A0A9A8Y9_ARUDO</name>
<reference evidence="2" key="2">
    <citation type="journal article" date="2015" name="Data Brief">
        <title>Shoot transcriptome of the giant reed, Arundo donax.</title>
        <authorList>
            <person name="Barrero R.A."/>
            <person name="Guerrero F.D."/>
            <person name="Moolhuijzen P."/>
            <person name="Goolsby J.A."/>
            <person name="Tidwell J."/>
            <person name="Bellgard S.E."/>
            <person name="Bellgard M.I."/>
        </authorList>
    </citation>
    <scope>NUCLEOTIDE SEQUENCE</scope>
    <source>
        <tissue evidence="2">Shoot tissue taken approximately 20 cm above the soil surface</tissue>
    </source>
</reference>
<feature type="signal peptide" evidence="1">
    <location>
        <begin position="1"/>
        <end position="17"/>
    </location>
</feature>
<evidence type="ECO:0000313" key="2">
    <source>
        <dbReference type="EMBL" id="JAD46423.1"/>
    </source>
</evidence>
<organism evidence="2">
    <name type="scientific">Arundo donax</name>
    <name type="common">Giant reed</name>
    <name type="synonym">Donax arundinaceus</name>
    <dbReference type="NCBI Taxonomy" id="35708"/>
    <lineage>
        <taxon>Eukaryota</taxon>
        <taxon>Viridiplantae</taxon>
        <taxon>Streptophyta</taxon>
        <taxon>Embryophyta</taxon>
        <taxon>Tracheophyta</taxon>
        <taxon>Spermatophyta</taxon>
        <taxon>Magnoliopsida</taxon>
        <taxon>Liliopsida</taxon>
        <taxon>Poales</taxon>
        <taxon>Poaceae</taxon>
        <taxon>PACMAD clade</taxon>
        <taxon>Arundinoideae</taxon>
        <taxon>Arundineae</taxon>
        <taxon>Arundo</taxon>
    </lineage>
</organism>
<reference evidence="2" key="1">
    <citation type="submission" date="2014-09" db="EMBL/GenBank/DDBJ databases">
        <authorList>
            <person name="Magalhaes I.L.F."/>
            <person name="Oliveira U."/>
            <person name="Santos F.R."/>
            <person name="Vidigal T.H.D.A."/>
            <person name="Brescovit A.D."/>
            <person name="Santos A.J."/>
        </authorList>
    </citation>
    <scope>NUCLEOTIDE SEQUENCE</scope>
    <source>
        <tissue evidence="2">Shoot tissue taken approximately 20 cm above the soil surface</tissue>
    </source>
</reference>
<accession>A0A0A9A8Y9</accession>
<sequence length="51" mass="6139">MFLRMLLYPLFFHSITGLLEVNLYAHSSYLVDMSEYKEINELALHSWNFLK</sequence>
<dbReference type="EMBL" id="GBRH01251472">
    <property type="protein sequence ID" value="JAD46423.1"/>
    <property type="molecule type" value="Transcribed_RNA"/>
</dbReference>
<proteinExistence type="predicted"/>
<feature type="chain" id="PRO_5002060173" evidence="1">
    <location>
        <begin position="18"/>
        <end position="51"/>
    </location>
</feature>
<protein>
    <submittedName>
        <fullName evidence="2">Uncharacterized protein</fullName>
    </submittedName>
</protein>
<dbReference type="AlphaFoldDB" id="A0A0A9A8Y9"/>
<keyword evidence="1" id="KW-0732">Signal</keyword>
<evidence type="ECO:0000256" key="1">
    <source>
        <dbReference type="SAM" id="SignalP"/>
    </source>
</evidence>